<evidence type="ECO:0000256" key="6">
    <source>
        <dbReference type="ARBA" id="ARBA00022796"/>
    </source>
</evidence>
<dbReference type="PANTHER" id="PTHR34992">
    <property type="entry name" value="HYPHAL ANASTAMOSIS-7 PROTEIN"/>
    <property type="match status" value="1"/>
</dbReference>
<evidence type="ECO:0000256" key="12">
    <source>
        <dbReference type="RuleBase" id="RU367022"/>
    </source>
</evidence>
<gene>
    <name evidence="15" type="ORF">FH972_021313</name>
</gene>
<keyword evidence="12" id="KW-0813">Transport</keyword>
<feature type="compositionally biased region" description="Polar residues" evidence="13">
    <location>
        <begin position="352"/>
        <end position="371"/>
    </location>
</feature>
<dbReference type="CDD" id="cd21176">
    <property type="entry name" value="LPMO_auxiliary-like"/>
    <property type="match status" value="1"/>
</dbReference>
<dbReference type="Proteomes" id="UP000327013">
    <property type="component" value="Unassembled WGS sequence"/>
</dbReference>
<keyword evidence="6 12" id="KW-0187">Copper transport</keyword>
<evidence type="ECO:0000313" key="16">
    <source>
        <dbReference type="Proteomes" id="UP000327013"/>
    </source>
</evidence>
<evidence type="ECO:0000259" key="14">
    <source>
        <dbReference type="Pfam" id="PF20238"/>
    </source>
</evidence>
<evidence type="ECO:0000256" key="9">
    <source>
        <dbReference type="ARBA" id="ARBA00023180"/>
    </source>
</evidence>
<keyword evidence="8 12" id="KW-0472">Membrane</keyword>
<dbReference type="InterPro" id="IPR046936">
    <property type="entry name" value="BIM1-like"/>
</dbReference>
<dbReference type="EMBL" id="VIBQ01000009">
    <property type="protein sequence ID" value="KAB8337009.1"/>
    <property type="molecule type" value="Genomic_DNA"/>
</dbReference>
<dbReference type="GO" id="GO:0005886">
    <property type="term" value="C:plasma membrane"/>
    <property type="evidence" value="ECO:0007669"/>
    <property type="project" value="UniProtKB-SubCell"/>
</dbReference>
<dbReference type="InterPro" id="IPR007274">
    <property type="entry name" value="Cop_transporter"/>
</dbReference>
<evidence type="ECO:0000256" key="5">
    <source>
        <dbReference type="ARBA" id="ARBA00022729"/>
    </source>
</evidence>
<feature type="region of interest" description="Disordered" evidence="13">
    <location>
        <begin position="213"/>
        <end position="237"/>
    </location>
</feature>
<evidence type="ECO:0000256" key="2">
    <source>
        <dbReference type="ARBA" id="ARBA00006921"/>
    </source>
</evidence>
<comment type="caution">
    <text evidence="15">The sequence shown here is derived from an EMBL/GenBank/DDBJ whole genome shotgun (WGS) entry which is preliminary data.</text>
</comment>
<evidence type="ECO:0000256" key="4">
    <source>
        <dbReference type="ARBA" id="ARBA00022692"/>
    </source>
</evidence>
<evidence type="ECO:0000256" key="8">
    <source>
        <dbReference type="ARBA" id="ARBA00023136"/>
    </source>
</evidence>
<reference evidence="15 16" key="1">
    <citation type="submission" date="2019-06" db="EMBL/GenBank/DDBJ databases">
        <title>A chromosomal-level reference genome of Carpinus fangiana (Coryloideae, Betulaceae).</title>
        <authorList>
            <person name="Yang X."/>
            <person name="Wang Z."/>
            <person name="Zhang L."/>
            <person name="Hao G."/>
            <person name="Liu J."/>
            <person name="Yang Y."/>
        </authorList>
    </citation>
    <scope>NUCLEOTIDE SEQUENCE [LARGE SCALE GENOMIC DNA]</scope>
    <source>
        <strain evidence="15">Cfa_2016G</strain>
        <tissue evidence="15">Leaf</tissue>
    </source>
</reference>
<comment type="similarity">
    <text evidence="2 12">Belongs to the copper transporter (Ctr) (TC 1.A.56) family. SLC31A subfamily.</text>
</comment>
<dbReference type="AlphaFoldDB" id="A0A5N6KPJ4"/>
<keyword evidence="5" id="KW-0732">Signal</keyword>
<comment type="subcellular location">
    <subcellularLocation>
        <location evidence="1">Cell membrane</location>
    </subcellularLocation>
    <subcellularLocation>
        <location evidence="11">Endomembrane system</location>
        <topology evidence="11">Lipid-anchor</topology>
    </subcellularLocation>
    <subcellularLocation>
        <location evidence="12">Membrane</location>
        <topology evidence="12">Multi-pass membrane protein</topology>
    </subcellularLocation>
</comment>
<keyword evidence="3" id="KW-1003">Cell membrane</keyword>
<keyword evidence="12" id="KW-0186">Copper</keyword>
<dbReference type="PANTHER" id="PTHR34992:SF1">
    <property type="entry name" value="COPPER ACQUISITION FACTOR BIM1-LIKE DOMAIN-CONTAINING PROTEIN"/>
    <property type="match status" value="1"/>
</dbReference>
<feature type="region of interest" description="Disordered" evidence="13">
    <location>
        <begin position="352"/>
        <end position="387"/>
    </location>
</feature>
<protein>
    <recommendedName>
        <fullName evidence="12">Copper transport protein</fullName>
    </recommendedName>
</protein>
<feature type="compositionally biased region" description="Polar residues" evidence="13">
    <location>
        <begin position="219"/>
        <end position="234"/>
    </location>
</feature>
<keyword evidence="10" id="KW-0449">Lipoprotein</keyword>
<feature type="compositionally biased region" description="Low complexity" evidence="13">
    <location>
        <begin position="372"/>
        <end position="387"/>
    </location>
</feature>
<evidence type="ECO:0000256" key="13">
    <source>
        <dbReference type="SAM" id="MobiDB-lite"/>
    </source>
</evidence>
<dbReference type="Pfam" id="PF20238">
    <property type="entry name" value="BIM1-like_dom"/>
    <property type="match status" value="1"/>
</dbReference>
<dbReference type="InterPro" id="IPR046530">
    <property type="entry name" value="BIM1-like_dom"/>
</dbReference>
<organism evidence="15 16">
    <name type="scientific">Carpinus fangiana</name>
    <dbReference type="NCBI Taxonomy" id="176857"/>
    <lineage>
        <taxon>Eukaryota</taxon>
        <taxon>Viridiplantae</taxon>
        <taxon>Streptophyta</taxon>
        <taxon>Embryophyta</taxon>
        <taxon>Tracheophyta</taxon>
        <taxon>Spermatophyta</taxon>
        <taxon>Magnoliopsida</taxon>
        <taxon>eudicotyledons</taxon>
        <taxon>Gunneridae</taxon>
        <taxon>Pentapetalae</taxon>
        <taxon>rosids</taxon>
        <taxon>fabids</taxon>
        <taxon>Fagales</taxon>
        <taxon>Betulaceae</taxon>
        <taxon>Carpinus</taxon>
    </lineage>
</organism>
<dbReference type="GO" id="GO:0005375">
    <property type="term" value="F:copper ion transmembrane transporter activity"/>
    <property type="evidence" value="ECO:0007669"/>
    <property type="project" value="UniProtKB-UniRule"/>
</dbReference>
<feature type="domain" description="Copper acquisition factor BIM1-like" evidence="14">
    <location>
        <begin position="203"/>
        <end position="350"/>
    </location>
</feature>
<evidence type="ECO:0000256" key="7">
    <source>
        <dbReference type="ARBA" id="ARBA00022989"/>
    </source>
</evidence>
<keyword evidence="16" id="KW-1185">Reference proteome</keyword>
<evidence type="ECO:0000313" key="15">
    <source>
        <dbReference type="EMBL" id="KAB8337009.1"/>
    </source>
</evidence>
<dbReference type="OrthoDB" id="2146436at2759"/>
<keyword evidence="7 12" id="KW-1133">Transmembrane helix</keyword>
<feature type="transmembrane region" description="Helical" evidence="12">
    <location>
        <begin position="58"/>
        <end position="83"/>
    </location>
</feature>
<keyword evidence="9" id="KW-0325">Glycoprotein</keyword>
<sequence>MAATTAAEMPMSTSMSGMDQSSMDSSMTMDMSQMRMIFFESWSTPLYSAAWTPSTVGQYAGTCIFLIILAFIMRALIAAKAVFEVKARARAFRRRYIVTPGPERPSSASSNDSETKTTATLTAKGLTEHVRIVERAQPVPGGSAATPWRFSTDLPRALLVTTIVGVGYLLMLAVMTMNTGYFISHTMFSATALHLAFLPLLASAHFHLDFPEQRDANDDNQGTWPCSGQDSPSDTRTELPLNAAFPIQLDLEHTTNKIQVLVALGNSPTGNDFTYVLRPTIQERGPQDFCLGGVTIPSSWNIAAGTNATIHVGTDSHEGGKGLYNCADVTFTEAALSQATYDDNCKNSTGVSVESTASGLGNPNGTTTQAPAGNASPAGTSTGAAPAATSSGAASGLIVGAGMSGAQQWTAFAVMMGVAGGMGLLL</sequence>
<evidence type="ECO:0000256" key="10">
    <source>
        <dbReference type="ARBA" id="ARBA00023288"/>
    </source>
</evidence>
<evidence type="ECO:0000256" key="11">
    <source>
        <dbReference type="ARBA" id="ARBA00037868"/>
    </source>
</evidence>
<evidence type="ECO:0000256" key="3">
    <source>
        <dbReference type="ARBA" id="ARBA00022475"/>
    </source>
</evidence>
<keyword evidence="4 12" id="KW-0812">Transmembrane</keyword>
<dbReference type="GO" id="GO:0012505">
    <property type="term" value="C:endomembrane system"/>
    <property type="evidence" value="ECO:0007669"/>
    <property type="project" value="UniProtKB-SubCell"/>
</dbReference>
<accession>A0A5N6KPJ4</accession>
<proteinExistence type="inferred from homology"/>
<feature type="transmembrane region" description="Helical" evidence="12">
    <location>
        <begin position="157"/>
        <end position="176"/>
    </location>
</feature>
<keyword evidence="12" id="KW-0406">Ion transport</keyword>
<dbReference type="Pfam" id="PF04145">
    <property type="entry name" value="Ctr"/>
    <property type="match status" value="1"/>
</dbReference>
<name>A0A5N6KPJ4_9ROSI</name>
<evidence type="ECO:0000256" key="1">
    <source>
        <dbReference type="ARBA" id="ARBA00004236"/>
    </source>
</evidence>